<dbReference type="PANTHER" id="PTHR32370">
    <property type="entry name" value="OS12G0117600 PROTEIN"/>
    <property type="match status" value="1"/>
</dbReference>
<evidence type="ECO:0000256" key="3">
    <source>
        <dbReference type="PROSITE-ProRule" id="PRU00982"/>
    </source>
</evidence>
<feature type="coiled-coil region" evidence="4">
    <location>
        <begin position="559"/>
        <end position="593"/>
    </location>
</feature>
<dbReference type="AlphaFoldDB" id="A0A835URC1"/>
<evidence type="ECO:0000313" key="9">
    <source>
        <dbReference type="Proteomes" id="UP000639772"/>
    </source>
</evidence>
<evidence type="ECO:0000256" key="4">
    <source>
        <dbReference type="SAM" id="Coils"/>
    </source>
</evidence>
<dbReference type="PROSITE" id="PS50097">
    <property type="entry name" value="BTB"/>
    <property type="match status" value="1"/>
</dbReference>
<dbReference type="EMBL" id="JADCNM010000009">
    <property type="protein sequence ID" value="KAG0468896.1"/>
    <property type="molecule type" value="Genomic_DNA"/>
</dbReference>
<evidence type="ECO:0000259" key="7">
    <source>
        <dbReference type="PROSITE" id="PS51649"/>
    </source>
</evidence>
<dbReference type="InterPro" id="IPR043454">
    <property type="entry name" value="NPH3/RPT2-like"/>
</dbReference>
<evidence type="ECO:0000313" key="8">
    <source>
        <dbReference type="EMBL" id="KAG0468896.1"/>
    </source>
</evidence>
<dbReference type="InterPro" id="IPR011333">
    <property type="entry name" value="SKP1/BTB/POZ_sf"/>
</dbReference>
<dbReference type="OrthoDB" id="624345at2759"/>
<name>A0A835URC1_VANPL</name>
<evidence type="ECO:0000256" key="2">
    <source>
        <dbReference type="ARBA" id="ARBA00022786"/>
    </source>
</evidence>
<keyword evidence="2" id="KW-0833">Ubl conjugation pathway</keyword>
<evidence type="ECO:0000256" key="1">
    <source>
        <dbReference type="ARBA" id="ARBA00004906"/>
    </source>
</evidence>
<evidence type="ECO:0000256" key="5">
    <source>
        <dbReference type="SAM" id="MobiDB-lite"/>
    </source>
</evidence>
<sequence>MAGEKIASRGQAWFCTTGLPSDVKIASRGQAWFCTTGLPSDVVIEVDGMSFHLHKFPLMSKSRKLHGLLTEQEQRARGEEDESGDEVEDEELRRINLHDFPGGSENFEAAAKFCYGVKIELNPSTVAPIRCAAEYLDMAEDFAEDNLISRTERFLSQSVLCSLPNSVKALKSCDGLLPLADDLGIPERCIDAIVTGAVSADASSLFGWPVNEGHSNSLWNGIDSGLRRRNGGSRSTSWVEDLSMLSLPLYKRLIAALKARDPTSELIEGSLVSYARRSIPGLSRSNRKIAPVAPTPPEAQQMELLETVITNLPSEKSSGFITARFLFGLLKTANILRVPEALRMALEKKIASQLEQATLDDLLMPSYSYLVETLYDVDAVERILQYYLEKTSAAEVVVSENDGEEHTAIRYPEGTDDPLSRVARLVDGFLAEVASDANLRPEKFCEIALSLPDHARVYDDGLYRAVDVYLKAHPGMTEEEKEKVSGVINCRKLTLEACTHAAQNERLPLRSVVQVLFFEQLQLRRAIAGTMLVAEAEDEAAPAAELEEGRRWRAASRENQLLRLGMDSMRNRVQDLERQCSSMRQAIERMDRREREEGGWGSLGRRFGCKSRMQVRELAVAAASKKTAGGQHMP</sequence>
<proteinExistence type="inferred from homology"/>
<feature type="domain" description="BTB" evidence="6">
    <location>
        <begin position="40"/>
        <end position="123"/>
    </location>
</feature>
<dbReference type="GO" id="GO:0016567">
    <property type="term" value="P:protein ubiquitination"/>
    <property type="evidence" value="ECO:0007669"/>
    <property type="project" value="UniProtKB-UniPathway"/>
</dbReference>
<comment type="caution">
    <text evidence="8">The sequence shown here is derived from an EMBL/GenBank/DDBJ whole genome shotgun (WGS) entry which is preliminary data.</text>
</comment>
<dbReference type="Pfam" id="PF03000">
    <property type="entry name" value="NPH3"/>
    <property type="match status" value="1"/>
</dbReference>
<gene>
    <name evidence="8" type="ORF">HPP92_018224</name>
</gene>
<keyword evidence="4" id="KW-0175">Coiled coil</keyword>
<dbReference type="PROSITE" id="PS51649">
    <property type="entry name" value="NPH3"/>
    <property type="match status" value="1"/>
</dbReference>
<protein>
    <submittedName>
        <fullName evidence="8">Uncharacterized protein</fullName>
    </submittedName>
</protein>
<dbReference type="UniPathway" id="UPA00143"/>
<dbReference type="Pfam" id="PF00651">
    <property type="entry name" value="BTB"/>
    <property type="match status" value="1"/>
</dbReference>
<dbReference type="Proteomes" id="UP000639772">
    <property type="component" value="Chromosome 9"/>
</dbReference>
<feature type="compositionally biased region" description="Acidic residues" evidence="5">
    <location>
        <begin position="79"/>
        <end position="90"/>
    </location>
</feature>
<feature type="region of interest" description="Disordered" evidence="5">
    <location>
        <begin position="71"/>
        <end position="90"/>
    </location>
</feature>
<feature type="domain" description="NPH3" evidence="7">
    <location>
        <begin position="236"/>
        <end position="522"/>
    </location>
</feature>
<comment type="similarity">
    <text evidence="3">Belongs to the NPH3 family.</text>
</comment>
<dbReference type="Gene3D" id="3.30.710.10">
    <property type="entry name" value="Potassium Channel Kv1.1, Chain A"/>
    <property type="match status" value="1"/>
</dbReference>
<dbReference type="InterPro" id="IPR027356">
    <property type="entry name" value="NPH3_dom"/>
</dbReference>
<dbReference type="SUPFAM" id="SSF54695">
    <property type="entry name" value="POZ domain"/>
    <property type="match status" value="1"/>
</dbReference>
<reference evidence="8 9" key="1">
    <citation type="journal article" date="2020" name="Nat. Food">
        <title>A phased Vanilla planifolia genome enables genetic improvement of flavour and production.</title>
        <authorList>
            <person name="Hasing T."/>
            <person name="Tang H."/>
            <person name="Brym M."/>
            <person name="Khazi F."/>
            <person name="Huang T."/>
            <person name="Chambers A.H."/>
        </authorList>
    </citation>
    <scope>NUCLEOTIDE SEQUENCE [LARGE SCALE GENOMIC DNA]</scope>
    <source>
        <tissue evidence="8">Leaf</tissue>
    </source>
</reference>
<comment type="pathway">
    <text evidence="1">Protein modification; protein ubiquitination.</text>
</comment>
<organism evidence="8 9">
    <name type="scientific">Vanilla planifolia</name>
    <name type="common">Vanilla</name>
    <dbReference type="NCBI Taxonomy" id="51239"/>
    <lineage>
        <taxon>Eukaryota</taxon>
        <taxon>Viridiplantae</taxon>
        <taxon>Streptophyta</taxon>
        <taxon>Embryophyta</taxon>
        <taxon>Tracheophyta</taxon>
        <taxon>Spermatophyta</taxon>
        <taxon>Magnoliopsida</taxon>
        <taxon>Liliopsida</taxon>
        <taxon>Asparagales</taxon>
        <taxon>Orchidaceae</taxon>
        <taxon>Vanilloideae</taxon>
        <taxon>Vanilleae</taxon>
        <taxon>Vanilla</taxon>
    </lineage>
</organism>
<evidence type="ECO:0000259" key="6">
    <source>
        <dbReference type="PROSITE" id="PS50097"/>
    </source>
</evidence>
<accession>A0A835URC1</accession>
<dbReference type="SMART" id="SM00225">
    <property type="entry name" value="BTB"/>
    <property type="match status" value="1"/>
</dbReference>
<dbReference type="InterPro" id="IPR000210">
    <property type="entry name" value="BTB/POZ_dom"/>
</dbReference>